<dbReference type="InterPro" id="IPR002048">
    <property type="entry name" value="EF_hand_dom"/>
</dbReference>
<feature type="domain" description="EF-hand" evidence="5">
    <location>
        <begin position="113"/>
        <end position="148"/>
    </location>
</feature>
<protein>
    <submittedName>
        <fullName evidence="7">Multiple coagulation factor deficiency protein 2 homolog</fullName>
    </submittedName>
</protein>
<sequence length="152" mass="17497">MRFTSSKILCAHIMLWFSIFSACIVGASTQTIKEFRRKYTADYIIRDSDHIREDLKYLIDVQSSGSMTDTEASFYVIKMHDFDDNNLLDGLELIQMVSHSATLHEDAGKITIDFITASVDAFLMYDENQDGFVSYAEWASSLLRTRARNRRN</sequence>
<feature type="signal peptide" evidence="4">
    <location>
        <begin position="1"/>
        <end position="29"/>
    </location>
</feature>
<keyword evidence="1 4" id="KW-0732">Signal</keyword>
<dbReference type="SUPFAM" id="SSF47473">
    <property type="entry name" value="EF-hand"/>
    <property type="match status" value="1"/>
</dbReference>
<keyword evidence="3" id="KW-0106">Calcium</keyword>
<dbReference type="Proteomes" id="UP000694867">
    <property type="component" value="Unplaced"/>
</dbReference>
<evidence type="ECO:0000256" key="4">
    <source>
        <dbReference type="SAM" id="SignalP"/>
    </source>
</evidence>
<dbReference type="InterPro" id="IPR011992">
    <property type="entry name" value="EF-hand-dom_pair"/>
</dbReference>
<evidence type="ECO:0000313" key="7">
    <source>
        <dbReference type="RefSeq" id="XP_003748131.1"/>
    </source>
</evidence>
<dbReference type="InterPro" id="IPR052110">
    <property type="entry name" value="MCFD2-like"/>
</dbReference>
<dbReference type="InterPro" id="IPR018247">
    <property type="entry name" value="EF_Hand_1_Ca_BS"/>
</dbReference>
<keyword evidence="6" id="KW-1185">Reference proteome</keyword>
<name>A0AAJ6QYQ9_9ACAR</name>
<evidence type="ECO:0000256" key="3">
    <source>
        <dbReference type="ARBA" id="ARBA00022837"/>
    </source>
</evidence>
<dbReference type="KEGG" id="goe:100908186"/>
<dbReference type="PANTHER" id="PTHR23104:SF17">
    <property type="entry name" value="EF-HAND DOMAIN-CONTAINING PROTEIN"/>
    <property type="match status" value="1"/>
</dbReference>
<dbReference type="RefSeq" id="XP_003748131.1">
    <property type="nucleotide sequence ID" value="XM_003748083.1"/>
</dbReference>
<proteinExistence type="predicted"/>
<dbReference type="GO" id="GO:0005509">
    <property type="term" value="F:calcium ion binding"/>
    <property type="evidence" value="ECO:0007669"/>
    <property type="project" value="InterPro"/>
</dbReference>
<gene>
    <name evidence="7" type="primary">LOC100908186</name>
</gene>
<organism evidence="6 7">
    <name type="scientific">Galendromus occidentalis</name>
    <name type="common">western predatory mite</name>
    <dbReference type="NCBI Taxonomy" id="34638"/>
    <lineage>
        <taxon>Eukaryota</taxon>
        <taxon>Metazoa</taxon>
        <taxon>Ecdysozoa</taxon>
        <taxon>Arthropoda</taxon>
        <taxon>Chelicerata</taxon>
        <taxon>Arachnida</taxon>
        <taxon>Acari</taxon>
        <taxon>Parasitiformes</taxon>
        <taxon>Mesostigmata</taxon>
        <taxon>Gamasina</taxon>
        <taxon>Phytoseioidea</taxon>
        <taxon>Phytoseiidae</taxon>
        <taxon>Typhlodrominae</taxon>
        <taxon>Galendromus</taxon>
    </lineage>
</organism>
<dbReference type="GeneID" id="100908186"/>
<dbReference type="PROSITE" id="PS50222">
    <property type="entry name" value="EF_HAND_2"/>
    <property type="match status" value="1"/>
</dbReference>
<accession>A0AAJ6QYQ9</accession>
<dbReference type="PROSITE" id="PS51257">
    <property type="entry name" value="PROKAR_LIPOPROTEIN"/>
    <property type="match status" value="1"/>
</dbReference>
<reference evidence="7" key="1">
    <citation type="submission" date="2025-08" db="UniProtKB">
        <authorList>
            <consortium name="RefSeq"/>
        </authorList>
    </citation>
    <scope>IDENTIFICATION</scope>
</reference>
<keyword evidence="2" id="KW-0677">Repeat</keyword>
<dbReference type="AlphaFoldDB" id="A0AAJ6QYQ9"/>
<evidence type="ECO:0000256" key="1">
    <source>
        <dbReference type="ARBA" id="ARBA00022729"/>
    </source>
</evidence>
<dbReference type="Gene3D" id="1.10.238.10">
    <property type="entry name" value="EF-hand"/>
    <property type="match status" value="1"/>
</dbReference>
<evidence type="ECO:0000256" key="2">
    <source>
        <dbReference type="ARBA" id="ARBA00022737"/>
    </source>
</evidence>
<evidence type="ECO:0000313" key="6">
    <source>
        <dbReference type="Proteomes" id="UP000694867"/>
    </source>
</evidence>
<feature type="chain" id="PRO_5042494176" evidence="4">
    <location>
        <begin position="30"/>
        <end position="152"/>
    </location>
</feature>
<evidence type="ECO:0000259" key="5">
    <source>
        <dbReference type="PROSITE" id="PS50222"/>
    </source>
</evidence>
<dbReference type="PROSITE" id="PS00018">
    <property type="entry name" value="EF_HAND_1"/>
    <property type="match status" value="2"/>
</dbReference>
<dbReference type="PANTHER" id="PTHR23104">
    <property type="entry name" value="MULTIPLE COAGULATION FACTOR DEFICIENCY PROTEIN 2 NEURAL STEM CELL DERIVED NEURONAL SURVIVAL PROTEIN"/>
    <property type="match status" value="1"/>
</dbReference>